<evidence type="ECO:0000256" key="9">
    <source>
        <dbReference type="ARBA" id="ARBA00023204"/>
    </source>
</evidence>
<protein>
    <recommendedName>
        <fullName evidence="13">8-oxo-dGTP diphosphatase</fullName>
        <ecNumber evidence="12">3.6.1.55</ecNumber>
    </recommendedName>
    <alternativeName>
        <fullName evidence="16">7,8-dihydro-8-oxoguanine-triphosphatase</fullName>
    </alternativeName>
    <alternativeName>
        <fullName evidence="15">Mutator protein MutT</fullName>
    </alternativeName>
    <alternativeName>
        <fullName evidence="14">dGTP pyrophosphohydrolase</fullName>
    </alternativeName>
</protein>
<keyword evidence="5" id="KW-0479">Metal-binding</keyword>
<reference evidence="19" key="1">
    <citation type="submission" date="2017-02" db="EMBL/GenBank/DDBJ databases">
        <authorList>
            <person name="Varghese N."/>
            <person name="Submissions S."/>
        </authorList>
    </citation>
    <scope>NUCLEOTIDE SEQUENCE [LARGE SCALE GENOMIC DNA]</scope>
    <source>
        <strain evidence="19">DSM 22720</strain>
    </source>
</reference>
<dbReference type="InterPro" id="IPR000086">
    <property type="entry name" value="NUDIX_hydrolase_dom"/>
</dbReference>
<evidence type="ECO:0000256" key="5">
    <source>
        <dbReference type="ARBA" id="ARBA00022723"/>
    </source>
</evidence>
<evidence type="ECO:0000256" key="8">
    <source>
        <dbReference type="ARBA" id="ARBA00022842"/>
    </source>
</evidence>
<comment type="cofactor">
    <cofactor evidence="1">
        <name>Mg(2+)</name>
        <dbReference type="ChEBI" id="CHEBI:18420"/>
    </cofactor>
</comment>
<sequence>MEDSAILVVAGVICNGTKILITQRFDADEGAGLWEFPGGKVEPGESEPDALARELLEELGVVVEVGAFQLETRHSYPAKTVCLRSYKCRILAGELTLHCHQSMAWVEPDELAHYIFSGADKPLVAKLLGKKNPS</sequence>
<keyword evidence="3" id="KW-0515">Mutator protein</keyword>
<dbReference type="InterPro" id="IPR020476">
    <property type="entry name" value="Nudix_hydrolase"/>
</dbReference>
<dbReference type="SUPFAM" id="SSF55811">
    <property type="entry name" value="Nudix"/>
    <property type="match status" value="1"/>
</dbReference>
<keyword evidence="9" id="KW-0234">DNA repair</keyword>
<dbReference type="InterPro" id="IPR047127">
    <property type="entry name" value="MutT-like"/>
</dbReference>
<evidence type="ECO:0000256" key="10">
    <source>
        <dbReference type="ARBA" id="ARBA00035861"/>
    </source>
</evidence>
<dbReference type="CDD" id="cd03425">
    <property type="entry name" value="NUDIX_MutT_NudA_like"/>
    <property type="match status" value="1"/>
</dbReference>
<evidence type="ECO:0000256" key="14">
    <source>
        <dbReference type="ARBA" id="ARBA00041592"/>
    </source>
</evidence>
<dbReference type="GO" id="GO:0006260">
    <property type="term" value="P:DNA replication"/>
    <property type="evidence" value="ECO:0007669"/>
    <property type="project" value="UniProtKB-KW"/>
</dbReference>
<dbReference type="GO" id="GO:0044715">
    <property type="term" value="F:8-oxo-dGDP phosphatase activity"/>
    <property type="evidence" value="ECO:0007669"/>
    <property type="project" value="TreeGrafter"/>
</dbReference>
<evidence type="ECO:0000313" key="18">
    <source>
        <dbReference type="EMBL" id="SKA50555.1"/>
    </source>
</evidence>
<evidence type="ECO:0000256" key="2">
    <source>
        <dbReference type="ARBA" id="ARBA00005582"/>
    </source>
</evidence>
<dbReference type="GO" id="GO:0008413">
    <property type="term" value="F:8-oxo-7,8-dihydroguanosine triphosphate pyrophosphatase activity"/>
    <property type="evidence" value="ECO:0007669"/>
    <property type="project" value="TreeGrafter"/>
</dbReference>
<feature type="domain" description="Nudix hydrolase" evidence="17">
    <location>
        <begin position="4"/>
        <end position="128"/>
    </location>
</feature>
<dbReference type="InterPro" id="IPR020084">
    <property type="entry name" value="NUDIX_hydrolase_CS"/>
</dbReference>
<dbReference type="InterPro" id="IPR029119">
    <property type="entry name" value="MutY_C"/>
</dbReference>
<dbReference type="PROSITE" id="PS00893">
    <property type="entry name" value="NUDIX_BOX"/>
    <property type="match status" value="1"/>
</dbReference>
<evidence type="ECO:0000256" key="16">
    <source>
        <dbReference type="ARBA" id="ARBA00042798"/>
    </source>
</evidence>
<evidence type="ECO:0000256" key="13">
    <source>
        <dbReference type="ARBA" id="ARBA00040794"/>
    </source>
</evidence>
<evidence type="ECO:0000256" key="3">
    <source>
        <dbReference type="ARBA" id="ARBA00022457"/>
    </source>
</evidence>
<evidence type="ECO:0000256" key="1">
    <source>
        <dbReference type="ARBA" id="ARBA00001946"/>
    </source>
</evidence>
<dbReference type="InterPro" id="IPR015797">
    <property type="entry name" value="NUDIX_hydrolase-like_dom_sf"/>
</dbReference>
<keyword evidence="4" id="KW-0235">DNA replication</keyword>
<dbReference type="GO" id="GO:0006281">
    <property type="term" value="P:DNA repair"/>
    <property type="evidence" value="ECO:0007669"/>
    <property type="project" value="UniProtKB-KW"/>
</dbReference>
<comment type="catalytic activity">
    <reaction evidence="10">
        <text>8-oxo-dGTP + H2O = 8-oxo-dGMP + diphosphate + H(+)</text>
        <dbReference type="Rhea" id="RHEA:31575"/>
        <dbReference type="ChEBI" id="CHEBI:15377"/>
        <dbReference type="ChEBI" id="CHEBI:15378"/>
        <dbReference type="ChEBI" id="CHEBI:33019"/>
        <dbReference type="ChEBI" id="CHEBI:63224"/>
        <dbReference type="ChEBI" id="CHEBI:77896"/>
        <dbReference type="EC" id="3.6.1.55"/>
    </reaction>
</comment>
<comment type="catalytic activity">
    <reaction evidence="11">
        <text>8-oxo-GTP + H2O = 8-oxo-GMP + diphosphate + H(+)</text>
        <dbReference type="Rhea" id="RHEA:67616"/>
        <dbReference type="ChEBI" id="CHEBI:15377"/>
        <dbReference type="ChEBI" id="CHEBI:15378"/>
        <dbReference type="ChEBI" id="CHEBI:33019"/>
        <dbReference type="ChEBI" id="CHEBI:143553"/>
        <dbReference type="ChEBI" id="CHEBI:145694"/>
    </reaction>
</comment>
<dbReference type="EMBL" id="FUXU01000012">
    <property type="protein sequence ID" value="SKA50555.1"/>
    <property type="molecule type" value="Genomic_DNA"/>
</dbReference>
<dbReference type="PROSITE" id="PS51462">
    <property type="entry name" value="NUDIX"/>
    <property type="match status" value="1"/>
</dbReference>
<accession>A0A1T4UCT8</accession>
<dbReference type="RefSeq" id="WP_078751862.1">
    <property type="nucleotide sequence ID" value="NZ_FUXU01000012.1"/>
</dbReference>
<dbReference type="Gene3D" id="3.90.79.10">
    <property type="entry name" value="Nucleoside Triphosphate Pyrophosphohydrolase"/>
    <property type="match status" value="1"/>
</dbReference>
<dbReference type="OrthoDB" id="9810648at2"/>
<keyword evidence="8" id="KW-0460">Magnesium</keyword>
<keyword evidence="7" id="KW-0378">Hydrolase</keyword>
<dbReference type="EC" id="3.6.1.55" evidence="12"/>
<gene>
    <name evidence="18" type="ORF">SAMN02745132_01443</name>
</gene>
<organism evidence="18 19">
    <name type="scientific">Enterovibrio nigricans DSM 22720</name>
    <dbReference type="NCBI Taxonomy" id="1121868"/>
    <lineage>
        <taxon>Bacteria</taxon>
        <taxon>Pseudomonadati</taxon>
        <taxon>Pseudomonadota</taxon>
        <taxon>Gammaproteobacteria</taxon>
        <taxon>Vibrionales</taxon>
        <taxon>Vibrionaceae</taxon>
        <taxon>Enterovibrio</taxon>
    </lineage>
</organism>
<dbReference type="Proteomes" id="UP000190162">
    <property type="component" value="Unassembled WGS sequence"/>
</dbReference>
<keyword evidence="6" id="KW-0227">DNA damage</keyword>
<dbReference type="PANTHER" id="PTHR47707">
    <property type="entry name" value="8-OXO-DGTP DIPHOSPHATASE"/>
    <property type="match status" value="1"/>
</dbReference>
<comment type="similarity">
    <text evidence="2">Belongs to the Nudix hydrolase family.</text>
</comment>
<evidence type="ECO:0000259" key="17">
    <source>
        <dbReference type="PROSITE" id="PS51462"/>
    </source>
</evidence>
<dbReference type="PANTHER" id="PTHR47707:SF1">
    <property type="entry name" value="NUDIX HYDROLASE FAMILY PROTEIN"/>
    <property type="match status" value="1"/>
</dbReference>
<evidence type="ECO:0000256" key="15">
    <source>
        <dbReference type="ARBA" id="ARBA00041979"/>
    </source>
</evidence>
<evidence type="ECO:0000256" key="7">
    <source>
        <dbReference type="ARBA" id="ARBA00022801"/>
    </source>
</evidence>
<evidence type="ECO:0000256" key="6">
    <source>
        <dbReference type="ARBA" id="ARBA00022763"/>
    </source>
</evidence>
<evidence type="ECO:0000256" key="12">
    <source>
        <dbReference type="ARBA" id="ARBA00038905"/>
    </source>
</evidence>
<dbReference type="GO" id="GO:0044716">
    <property type="term" value="F:8-oxo-GDP phosphatase activity"/>
    <property type="evidence" value="ECO:0007669"/>
    <property type="project" value="TreeGrafter"/>
</dbReference>
<evidence type="ECO:0000313" key="19">
    <source>
        <dbReference type="Proteomes" id="UP000190162"/>
    </source>
</evidence>
<dbReference type="GO" id="GO:0046872">
    <property type="term" value="F:metal ion binding"/>
    <property type="evidence" value="ECO:0007669"/>
    <property type="project" value="UniProtKB-KW"/>
</dbReference>
<evidence type="ECO:0000256" key="4">
    <source>
        <dbReference type="ARBA" id="ARBA00022705"/>
    </source>
</evidence>
<evidence type="ECO:0000256" key="11">
    <source>
        <dbReference type="ARBA" id="ARBA00036904"/>
    </source>
</evidence>
<name>A0A1T4UCT8_9GAMM</name>
<dbReference type="GO" id="GO:0035539">
    <property type="term" value="F:8-oxo-7,8-dihydrodeoxyguanosine triphosphate pyrophosphatase activity"/>
    <property type="evidence" value="ECO:0007669"/>
    <property type="project" value="UniProtKB-EC"/>
</dbReference>
<dbReference type="PRINTS" id="PR00502">
    <property type="entry name" value="NUDIXFAMILY"/>
</dbReference>
<proteinExistence type="inferred from homology"/>
<dbReference type="AlphaFoldDB" id="A0A1T4UCT8"/>
<keyword evidence="19" id="KW-1185">Reference proteome</keyword>
<dbReference type="Pfam" id="PF14815">
    <property type="entry name" value="NUDIX_4"/>
    <property type="match status" value="1"/>
</dbReference>